<dbReference type="NCBIfam" id="NF006092">
    <property type="entry name" value="PRK08244.1"/>
    <property type="match status" value="1"/>
</dbReference>
<dbReference type="PANTHER" id="PTHR43004">
    <property type="entry name" value="TRK SYSTEM POTASSIUM UPTAKE PROTEIN"/>
    <property type="match status" value="1"/>
</dbReference>
<evidence type="ECO:0000256" key="1">
    <source>
        <dbReference type="ARBA" id="ARBA00001974"/>
    </source>
</evidence>
<dbReference type="RefSeq" id="WP_375526627.1">
    <property type="nucleotide sequence ID" value="NZ_JBHILM010000021.1"/>
</dbReference>
<keyword evidence="5" id="KW-0503">Monooxygenase</keyword>
<evidence type="ECO:0000313" key="5">
    <source>
        <dbReference type="EMBL" id="MFB5682881.1"/>
    </source>
</evidence>
<dbReference type="Pfam" id="PF01494">
    <property type="entry name" value="FAD_binding_3"/>
    <property type="match status" value="1"/>
</dbReference>
<dbReference type="Gene3D" id="3.40.30.120">
    <property type="match status" value="1"/>
</dbReference>
<sequence>MDFQVVVVGGGPVGVMVASELALAGVKACVLEKRKEITPYSRALTLHPRSLELLDMRGLKEKLENRGGPIPTGHFASLDTRLDFSVLDSASNYTLFIPQNETEEVLEEWAKSLGVDIRREVEVVSVRQHAEGVEVTGVGPEGEFTLQAAYVVGADGAGSTVRKQTGIPFTGTGDTLTAMLGDVVLTELEKPTVLSRYSEQGGTMIVPMNSGLHRVIVVDPERTSVPKSEPVTLEELGASLKKILGTDLGISNPRWLSRFGNATRQAERYREGRIFLAGDAAHIHLPAGGQGLNVGLQEAVNLGWKLAAALKGWAPEWLLDSYHQERMPVNTALLRNTRAQAVLMASDFSQSMGDLRSLLSELLQIPEANRLLAGQISAFNIRYESDPLALAHPLNGSRLRDLKLRTEDGALHQAYEFFHSGSFVLLHFAGDPTIQGADWSRYPHIKPVFASLAEDAADWADVHTALVRPDGYVAWALSRSESEPVESVRQGIARWCGEAGIL</sequence>
<dbReference type="SUPFAM" id="SSF51905">
    <property type="entry name" value="FAD/NAD(P)-binding domain"/>
    <property type="match status" value="1"/>
</dbReference>
<evidence type="ECO:0000259" key="4">
    <source>
        <dbReference type="Pfam" id="PF01494"/>
    </source>
</evidence>
<organism evidence="5 6">
    <name type="scientific">Paenibacillus terreus</name>
    <dbReference type="NCBI Taxonomy" id="1387834"/>
    <lineage>
        <taxon>Bacteria</taxon>
        <taxon>Bacillati</taxon>
        <taxon>Bacillota</taxon>
        <taxon>Bacilli</taxon>
        <taxon>Bacillales</taxon>
        <taxon>Paenibacillaceae</taxon>
        <taxon>Paenibacillus</taxon>
    </lineage>
</organism>
<keyword evidence="5" id="KW-0560">Oxidoreductase</keyword>
<dbReference type="Gene3D" id="3.50.50.60">
    <property type="entry name" value="FAD/NAD(P)-binding domain"/>
    <property type="match status" value="1"/>
</dbReference>
<evidence type="ECO:0000313" key="6">
    <source>
        <dbReference type="Proteomes" id="UP001580407"/>
    </source>
</evidence>
<name>A0ABV5BAZ9_9BACL</name>
<dbReference type="PRINTS" id="PR00420">
    <property type="entry name" value="RNGMNOXGNASE"/>
</dbReference>
<evidence type="ECO:0000256" key="2">
    <source>
        <dbReference type="ARBA" id="ARBA00022630"/>
    </source>
</evidence>
<dbReference type="Gene3D" id="3.30.70.2450">
    <property type="match status" value="1"/>
</dbReference>
<keyword evidence="3" id="KW-0274">FAD</keyword>
<evidence type="ECO:0000256" key="3">
    <source>
        <dbReference type="ARBA" id="ARBA00022827"/>
    </source>
</evidence>
<comment type="cofactor">
    <cofactor evidence="1">
        <name>FAD</name>
        <dbReference type="ChEBI" id="CHEBI:57692"/>
    </cofactor>
</comment>
<protein>
    <submittedName>
        <fullName evidence="5">Monooxygenase</fullName>
    </submittedName>
</protein>
<keyword evidence="6" id="KW-1185">Reference proteome</keyword>
<dbReference type="InterPro" id="IPR002938">
    <property type="entry name" value="FAD-bd"/>
</dbReference>
<dbReference type="PANTHER" id="PTHR43004:SF19">
    <property type="entry name" value="BINDING MONOOXYGENASE, PUTATIVE (JCVI)-RELATED"/>
    <property type="match status" value="1"/>
</dbReference>
<dbReference type="Proteomes" id="UP001580407">
    <property type="component" value="Unassembled WGS sequence"/>
</dbReference>
<reference evidence="5 6" key="1">
    <citation type="submission" date="2024-09" db="EMBL/GenBank/DDBJ databases">
        <authorList>
            <person name="Ruan L."/>
        </authorList>
    </citation>
    <scope>NUCLEOTIDE SEQUENCE [LARGE SCALE GENOMIC DNA]</scope>
    <source>
        <strain evidence="5 6">D33</strain>
    </source>
</reference>
<dbReference type="InterPro" id="IPR036188">
    <property type="entry name" value="FAD/NAD-bd_sf"/>
</dbReference>
<comment type="caution">
    <text evidence="5">The sequence shown here is derived from an EMBL/GenBank/DDBJ whole genome shotgun (WGS) entry which is preliminary data.</text>
</comment>
<dbReference type="GO" id="GO:0004497">
    <property type="term" value="F:monooxygenase activity"/>
    <property type="evidence" value="ECO:0007669"/>
    <property type="project" value="UniProtKB-KW"/>
</dbReference>
<dbReference type="Pfam" id="PF21274">
    <property type="entry name" value="Rng_hyd_C"/>
    <property type="match status" value="1"/>
</dbReference>
<proteinExistence type="predicted"/>
<dbReference type="InterPro" id="IPR050641">
    <property type="entry name" value="RIFMO-like"/>
</dbReference>
<accession>A0ABV5BAZ9</accession>
<gene>
    <name evidence="5" type="ORF">ACE3NQ_18350</name>
</gene>
<feature type="domain" description="FAD-binding" evidence="4">
    <location>
        <begin position="3"/>
        <end position="337"/>
    </location>
</feature>
<dbReference type="EMBL" id="JBHILM010000021">
    <property type="protein sequence ID" value="MFB5682881.1"/>
    <property type="molecule type" value="Genomic_DNA"/>
</dbReference>
<keyword evidence="2" id="KW-0285">Flavoprotein</keyword>